<evidence type="ECO:0000313" key="2">
    <source>
        <dbReference type="EMBL" id="TMU56987.1"/>
    </source>
</evidence>
<accession>A0ABY2WPT3</accession>
<dbReference type="EMBL" id="VCNI01000001">
    <property type="protein sequence ID" value="TMU56987.1"/>
    <property type="molecule type" value="Genomic_DNA"/>
</dbReference>
<keyword evidence="1" id="KW-0732">Signal</keyword>
<name>A0ABY2WPT3_9FLAO</name>
<protein>
    <submittedName>
        <fullName evidence="2">Uncharacterized protein</fullName>
    </submittedName>
</protein>
<organism evidence="2 3">
    <name type="scientific">Flagellimonas algicola</name>
    <dbReference type="NCBI Taxonomy" id="2583815"/>
    <lineage>
        <taxon>Bacteria</taxon>
        <taxon>Pseudomonadati</taxon>
        <taxon>Bacteroidota</taxon>
        <taxon>Flavobacteriia</taxon>
        <taxon>Flavobacteriales</taxon>
        <taxon>Flavobacteriaceae</taxon>
        <taxon>Flagellimonas</taxon>
    </lineage>
</organism>
<evidence type="ECO:0000256" key="1">
    <source>
        <dbReference type="SAM" id="SignalP"/>
    </source>
</evidence>
<feature type="chain" id="PRO_5045149362" evidence="1">
    <location>
        <begin position="24"/>
        <end position="256"/>
    </location>
</feature>
<feature type="signal peptide" evidence="1">
    <location>
        <begin position="1"/>
        <end position="23"/>
    </location>
</feature>
<dbReference type="Proteomes" id="UP000751614">
    <property type="component" value="Unassembled WGS sequence"/>
</dbReference>
<proteinExistence type="predicted"/>
<comment type="caution">
    <text evidence="2">The sequence shown here is derived from an EMBL/GenBank/DDBJ whole genome shotgun (WGS) entry which is preliminary data.</text>
</comment>
<reference evidence="2 3" key="1">
    <citation type="submission" date="2019-05" db="EMBL/GenBank/DDBJ databases">
        <title>Flagellimonas sp. AsT0115, sp. nov., isolated from a marine red algae, Asparagopsis taxiformis.</title>
        <authorList>
            <person name="Kim J."/>
            <person name="Jeong S.E."/>
            <person name="Jeon C.O."/>
        </authorList>
    </citation>
    <scope>NUCLEOTIDE SEQUENCE [LARGE SCALE GENOMIC DNA]</scope>
    <source>
        <strain evidence="2 3">AsT0115</strain>
    </source>
</reference>
<gene>
    <name evidence="2" type="ORF">FGG15_05420</name>
</gene>
<dbReference type="RefSeq" id="WP_138833995.1">
    <property type="nucleotide sequence ID" value="NZ_VCNI01000001.1"/>
</dbReference>
<sequence length="256" mass="28995">MKTLHSKLFVALAAFAISGTALAQEKTTQAYWVHEDRVKPSMVMEYEKVSKELTDQCKEHNIQTLAWISTQSDDFRYLFVSPIDSLSDISKANKGFGTLRDKMGEEAFDTLFDDMGKCYDAHGDYVIVLDKSLSYMPEGITQTPEGQDYRRFYYLHTTPAGMKGMKEGMQAVKKMYEDKGSKRHYRVYRSGFGTMGSFYMVAIAAKDGVSYEMMGDANEKLLGPEAQAIYGKVMQHVTKMEEVTGKMRPDLAYSPK</sequence>
<evidence type="ECO:0000313" key="3">
    <source>
        <dbReference type="Proteomes" id="UP000751614"/>
    </source>
</evidence>
<keyword evidence="3" id="KW-1185">Reference proteome</keyword>